<gene>
    <name evidence="1" type="ORF">CAMRE0001_0067</name>
</gene>
<proteinExistence type="predicted"/>
<dbReference type="Proteomes" id="UP000003082">
    <property type="component" value="Unassembled WGS sequence"/>
</dbReference>
<dbReference type="EMBL" id="ACFU01000001">
    <property type="protein sequence ID" value="EEF15451.1"/>
    <property type="molecule type" value="Genomic_DNA"/>
</dbReference>
<sequence>MPVNRIDNTKFIHAKDVGESGIFTLDMDDFIDGRCVKKSFFKANL</sequence>
<evidence type="ECO:0000313" key="2">
    <source>
        <dbReference type="Proteomes" id="UP000003082"/>
    </source>
</evidence>
<dbReference type="AlphaFoldDB" id="B9CXQ7"/>
<comment type="caution">
    <text evidence="1">The sequence shown here is derived from an EMBL/GenBank/DDBJ whole genome shotgun (WGS) entry which is preliminary data.</text>
</comment>
<protein>
    <submittedName>
        <fullName evidence="1">Uncharacterized protein</fullName>
    </submittedName>
</protein>
<keyword evidence="2" id="KW-1185">Reference proteome</keyword>
<dbReference type="RefSeq" id="WP_002943454.1">
    <property type="nucleotide sequence ID" value="NZ_ACFU01000001.1"/>
</dbReference>
<name>B9CXQ7_CAMRE</name>
<accession>B9CXQ7</accession>
<reference evidence="1 2" key="1">
    <citation type="submission" date="2008-08" db="EMBL/GenBank/DDBJ databases">
        <authorList>
            <person name="Madupu R."/>
            <person name="Durkin A.S."/>
            <person name="Torralba M."/>
            <person name="Methe B."/>
            <person name="Sutton G.G."/>
            <person name="Strausberg R.L."/>
            <person name="Nelson K.E."/>
        </authorList>
    </citation>
    <scope>NUCLEOTIDE SEQUENCE [LARGE SCALE GENOMIC DNA]</scope>
    <source>
        <strain evidence="1 2">RM3267</strain>
    </source>
</reference>
<evidence type="ECO:0000313" key="1">
    <source>
        <dbReference type="EMBL" id="EEF15451.1"/>
    </source>
</evidence>
<organism evidence="1 2">
    <name type="scientific">Campylobacter rectus RM3267</name>
    <dbReference type="NCBI Taxonomy" id="553218"/>
    <lineage>
        <taxon>Bacteria</taxon>
        <taxon>Pseudomonadati</taxon>
        <taxon>Campylobacterota</taxon>
        <taxon>Epsilonproteobacteria</taxon>
        <taxon>Campylobacterales</taxon>
        <taxon>Campylobacteraceae</taxon>
        <taxon>Campylobacter</taxon>
    </lineage>
</organism>